<dbReference type="SUPFAM" id="SSF55048">
    <property type="entry name" value="Probable ACP-binding domain of malonyl-CoA ACP transacylase"/>
    <property type="match status" value="1"/>
</dbReference>
<comment type="similarity">
    <text evidence="4">Belongs to the fabD family.</text>
</comment>
<dbReference type="EMBL" id="CP134879">
    <property type="protein sequence ID" value="WNM25538.1"/>
    <property type="molecule type" value="Genomic_DNA"/>
</dbReference>
<evidence type="ECO:0000259" key="6">
    <source>
        <dbReference type="SMART" id="SM00827"/>
    </source>
</evidence>
<evidence type="ECO:0000256" key="4">
    <source>
        <dbReference type="PIRNR" id="PIRNR000446"/>
    </source>
</evidence>
<dbReference type="InterPro" id="IPR024925">
    <property type="entry name" value="Malonyl_CoA-ACP_transAc"/>
</dbReference>
<dbReference type="Proteomes" id="UP001304125">
    <property type="component" value="Chromosome"/>
</dbReference>
<comment type="catalytic activity">
    <reaction evidence="3 4">
        <text>holo-[ACP] + malonyl-CoA = malonyl-[ACP] + CoA</text>
        <dbReference type="Rhea" id="RHEA:41792"/>
        <dbReference type="Rhea" id="RHEA-COMP:9623"/>
        <dbReference type="Rhea" id="RHEA-COMP:9685"/>
        <dbReference type="ChEBI" id="CHEBI:57287"/>
        <dbReference type="ChEBI" id="CHEBI:57384"/>
        <dbReference type="ChEBI" id="CHEBI:64479"/>
        <dbReference type="ChEBI" id="CHEBI:78449"/>
        <dbReference type="EC" id="2.3.1.39"/>
    </reaction>
</comment>
<dbReference type="InterPro" id="IPR001227">
    <property type="entry name" value="Ac_transferase_dom_sf"/>
</dbReference>
<dbReference type="Gene3D" id="3.40.366.10">
    <property type="entry name" value="Malonyl-Coenzyme A Acyl Carrier Protein, domain 2"/>
    <property type="match status" value="1"/>
</dbReference>
<dbReference type="GO" id="GO:0006633">
    <property type="term" value="P:fatty acid biosynthetic process"/>
    <property type="evidence" value="ECO:0007669"/>
    <property type="project" value="TreeGrafter"/>
</dbReference>
<feature type="active site" evidence="5">
    <location>
        <position position="87"/>
    </location>
</feature>
<dbReference type="Proteomes" id="UP001303408">
    <property type="component" value="Chromosome"/>
</dbReference>
<dbReference type="AlphaFoldDB" id="A0AA96F989"/>
<evidence type="ECO:0000256" key="3">
    <source>
        <dbReference type="ARBA" id="ARBA00048462"/>
    </source>
</evidence>
<keyword evidence="2 4" id="KW-0012">Acyltransferase</keyword>
<keyword evidence="9" id="KW-1185">Reference proteome</keyword>
<evidence type="ECO:0000256" key="5">
    <source>
        <dbReference type="PIRSR" id="PIRSR000446-1"/>
    </source>
</evidence>
<dbReference type="PANTHER" id="PTHR42681">
    <property type="entry name" value="MALONYL-COA-ACYL CARRIER PROTEIN TRANSACYLASE, MITOCHONDRIAL"/>
    <property type="match status" value="1"/>
</dbReference>
<evidence type="ECO:0000313" key="7">
    <source>
        <dbReference type="EMBL" id="WNM25538.1"/>
    </source>
</evidence>
<evidence type="ECO:0000313" key="9">
    <source>
        <dbReference type="Proteomes" id="UP001304125"/>
    </source>
</evidence>
<evidence type="ECO:0000256" key="1">
    <source>
        <dbReference type="ARBA" id="ARBA00022679"/>
    </source>
</evidence>
<reference evidence="7 9" key="1">
    <citation type="submission" date="2023-09" db="EMBL/GenBank/DDBJ databases">
        <title>Demequina sp. a novel bacteria isolated from Capsicum annuum.</title>
        <authorList>
            <person name="Humaira Z."/>
            <person name="Lee J."/>
            <person name="Cho D."/>
        </authorList>
    </citation>
    <scope>NUCLEOTIDE SEQUENCE [LARGE SCALE GENOMIC DNA]</scope>
    <source>
        <strain evidence="7 9">OYTSA14</strain>
        <strain evidence="8">PMTSA13</strain>
    </source>
</reference>
<name>A0AA96F989_9MICO</name>
<dbReference type="KEGG" id="dcp:RN607_05350"/>
<dbReference type="InterPro" id="IPR016035">
    <property type="entry name" value="Acyl_Trfase/lysoPLipase"/>
</dbReference>
<feature type="domain" description="Malonyl-CoA:ACP transacylase (MAT)" evidence="6">
    <location>
        <begin position="5"/>
        <end position="298"/>
    </location>
</feature>
<accession>A0AA96F989</accession>
<dbReference type="Gene3D" id="3.30.70.250">
    <property type="entry name" value="Malonyl-CoA ACP transacylase, ACP-binding"/>
    <property type="match status" value="1"/>
</dbReference>
<dbReference type="InterPro" id="IPR050858">
    <property type="entry name" value="Mal-CoA-ACP_Trans/PKS_FabD"/>
</dbReference>
<evidence type="ECO:0000256" key="2">
    <source>
        <dbReference type="ARBA" id="ARBA00023315"/>
    </source>
</evidence>
<dbReference type="GO" id="GO:0005829">
    <property type="term" value="C:cytosol"/>
    <property type="evidence" value="ECO:0007669"/>
    <property type="project" value="TreeGrafter"/>
</dbReference>
<dbReference type="Pfam" id="PF00698">
    <property type="entry name" value="Acyl_transf_1"/>
    <property type="match status" value="1"/>
</dbReference>
<keyword evidence="1 4" id="KW-0808">Transferase</keyword>
<accession>A0AA96FF79</accession>
<organism evidence="7 9">
    <name type="scientific">Demequina capsici</name>
    <dbReference type="NCBI Taxonomy" id="3075620"/>
    <lineage>
        <taxon>Bacteria</taxon>
        <taxon>Bacillati</taxon>
        <taxon>Actinomycetota</taxon>
        <taxon>Actinomycetes</taxon>
        <taxon>Micrococcales</taxon>
        <taxon>Demequinaceae</taxon>
        <taxon>Demequina</taxon>
    </lineage>
</organism>
<evidence type="ECO:0000313" key="8">
    <source>
        <dbReference type="EMBL" id="WNM28429.1"/>
    </source>
</evidence>
<proteinExistence type="inferred from homology"/>
<dbReference type="InterPro" id="IPR016036">
    <property type="entry name" value="Malonyl_transacylase_ACP-bd"/>
</dbReference>
<dbReference type="GO" id="GO:0004314">
    <property type="term" value="F:[acyl-carrier-protein] S-malonyltransferase activity"/>
    <property type="evidence" value="ECO:0007669"/>
    <property type="project" value="UniProtKB-EC"/>
</dbReference>
<dbReference type="PIRSF" id="PIRSF000446">
    <property type="entry name" value="Mct"/>
    <property type="match status" value="1"/>
</dbReference>
<dbReference type="SUPFAM" id="SSF52151">
    <property type="entry name" value="FabD/lysophospholipase-like"/>
    <property type="match status" value="1"/>
</dbReference>
<gene>
    <name evidence="7" type="ORF">RN606_05165</name>
    <name evidence="8" type="ORF">RN607_05350</name>
</gene>
<sequence>MLAVLCPGQGAQTPGMLTPWLEIESVAQTLHALSDATEVDLIAHGTTSDADTIRDTAIAQPLLVATAIATGREALAGAAPGLVAGHSVGEFGAAALSGVLSDADAMSLVTVRGRAMADAAAAAEPTSMAAVLGGDAEEVASLLAQLGLTPANANGGGQVVAAGAKSAIEALVAAPPARARVIELQVAGAFHTSYMEPAVQALAAAAQDVVRHQPSATLLSNADGAPVASGDDALSRLVTQVANPVRWDLCMERMLELGVTGILEVAPGGVLTGLAKRGMKGVSAVALKTPDDLPAARELLEAHA</sequence>
<dbReference type="EMBL" id="CP134880">
    <property type="protein sequence ID" value="WNM28429.1"/>
    <property type="molecule type" value="Genomic_DNA"/>
</dbReference>
<protein>
    <recommendedName>
        <fullName evidence="4">Malonyl CoA-acyl carrier protein transacylase</fullName>
        <ecNumber evidence="4">2.3.1.39</ecNumber>
    </recommendedName>
</protein>
<dbReference type="PANTHER" id="PTHR42681:SF1">
    <property type="entry name" value="MALONYL-COA-ACYL CARRIER PROTEIN TRANSACYLASE, MITOCHONDRIAL"/>
    <property type="match status" value="1"/>
</dbReference>
<feature type="active site" evidence="5">
    <location>
        <position position="191"/>
    </location>
</feature>
<dbReference type="EC" id="2.3.1.39" evidence="4"/>
<dbReference type="InterPro" id="IPR014043">
    <property type="entry name" value="Acyl_transferase_dom"/>
</dbReference>
<dbReference type="SMART" id="SM00827">
    <property type="entry name" value="PKS_AT"/>
    <property type="match status" value="1"/>
</dbReference>